<protein>
    <submittedName>
        <fullName evidence="1">Uncharacterized protein</fullName>
    </submittedName>
</protein>
<evidence type="ECO:0000313" key="2">
    <source>
        <dbReference type="Proteomes" id="UP000002340"/>
    </source>
</evidence>
<proteinExistence type="predicted"/>
<dbReference type="RefSeq" id="YP_002154344.1">
    <property type="nucleotide sequence ID" value="NC_011167.1"/>
</dbReference>
<organism evidence="1 2">
    <name type="scientific">Bacillus phage IEBH</name>
    <dbReference type="NCBI Taxonomy" id="2884422"/>
    <lineage>
        <taxon>Viruses</taxon>
        <taxon>Duplodnaviria</taxon>
        <taxon>Heunggongvirae</taxon>
        <taxon>Uroviricota</taxon>
        <taxon>Caudoviricetes</taxon>
        <taxon>Cecivirus</taxon>
        <taxon>Cecivirus IEBH</taxon>
    </lineage>
</organism>
<dbReference type="EMBL" id="EU874396">
    <property type="protein sequence ID" value="ACH42276.1"/>
    <property type="molecule type" value="Genomic_DNA"/>
</dbReference>
<dbReference type="GeneID" id="6803958"/>
<reference evidence="1 2" key="1">
    <citation type="submission" date="2008-07" db="EMBL/GenBank/DDBJ databases">
        <title>Siphoviridae phage from Bacillus thurigiensis.</title>
        <authorList>
            <person name="Dreze P.-A."/>
            <person name="Smeesters P."/>
            <person name="Van Melderen L."/>
        </authorList>
    </citation>
    <scope>NUCLEOTIDE SEQUENCE [LARGE SCALE GENOMIC DNA]</scope>
</reference>
<keyword evidence="2" id="KW-1185">Reference proteome</keyword>
<name>B5LPN0_9CAUD</name>
<accession>B5LPN0</accession>
<sequence length="26" mass="3000">MKYTEHGTYEITKLLAEAKETEENGN</sequence>
<evidence type="ECO:0000313" key="1">
    <source>
        <dbReference type="EMBL" id="ACH42276.1"/>
    </source>
</evidence>
<dbReference type="Proteomes" id="UP000002340">
    <property type="component" value="Segment"/>
</dbReference>
<dbReference type="KEGG" id="vg:6803958"/>